<dbReference type="GO" id="GO:0030574">
    <property type="term" value="P:collagen catabolic process"/>
    <property type="evidence" value="ECO:0007669"/>
    <property type="project" value="TreeGrafter"/>
</dbReference>
<feature type="binding site" evidence="8">
    <location>
        <position position="679"/>
    </location>
    <ligand>
        <name>Ca(2+)</name>
        <dbReference type="ChEBI" id="CHEBI:29108"/>
        <label>5</label>
    </ligand>
</feature>
<evidence type="ECO:0000256" key="1">
    <source>
        <dbReference type="ARBA" id="ARBA00010370"/>
    </source>
</evidence>
<dbReference type="InterPro" id="IPR036375">
    <property type="entry name" value="Hemopexin-like_dom_sf"/>
</dbReference>
<dbReference type="Proteomes" id="UP000694845">
    <property type="component" value="Unplaced"/>
</dbReference>
<dbReference type="RefSeq" id="XP_022080552.1">
    <property type="nucleotide sequence ID" value="XM_022224860.1"/>
</dbReference>
<evidence type="ECO:0000259" key="12">
    <source>
        <dbReference type="SMART" id="SM00235"/>
    </source>
</evidence>
<evidence type="ECO:0000313" key="17">
    <source>
        <dbReference type="RefSeq" id="XP_022080553.1"/>
    </source>
</evidence>
<dbReference type="Gene3D" id="3.40.390.10">
    <property type="entry name" value="Collagenase (Catalytic Domain)"/>
    <property type="match status" value="1"/>
</dbReference>
<dbReference type="PRINTS" id="PR00138">
    <property type="entry name" value="MATRIXIN"/>
</dbReference>
<evidence type="ECO:0000256" key="11">
    <source>
        <dbReference type="SAM" id="SignalP"/>
    </source>
</evidence>
<reference evidence="14 15" key="1">
    <citation type="submission" date="2025-04" db="UniProtKB">
        <authorList>
            <consortium name="RefSeq"/>
        </authorList>
    </citation>
    <scope>IDENTIFICATION</scope>
</reference>
<keyword evidence="6" id="KW-0482">Metalloprotease</keyword>
<keyword evidence="5 8" id="KW-0862">Zinc</keyword>
<keyword evidence="8" id="KW-0106">Calcium</keyword>
<dbReference type="Pfam" id="PF01471">
    <property type="entry name" value="PG_binding_1"/>
    <property type="match status" value="1"/>
</dbReference>
<dbReference type="GO" id="GO:0005615">
    <property type="term" value="C:extracellular space"/>
    <property type="evidence" value="ECO:0007669"/>
    <property type="project" value="TreeGrafter"/>
</dbReference>
<dbReference type="GO" id="GO:0030198">
    <property type="term" value="P:extracellular matrix organization"/>
    <property type="evidence" value="ECO:0007669"/>
    <property type="project" value="TreeGrafter"/>
</dbReference>
<gene>
    <name evidence="14 15 16 17 18" type="primary">LOC110973773</name>
</gene>
<evidence type="ECO:0000256" key="4">
    <source>
        <dbReference type="ARBA" id="ARBA00022801"/>
    </source>
</evidence>
<feature type="repeat" description="Hemopexin" evidence="9">
    <location>
        <begin position="730"/>
        <end position="774"/>
    </location>
</feature>
<feature type="binding site" evidence="8">
    <location>
        <position position="734"/>
    </location>
    <ligand>
        <name>Ca(2+)</name>
        <dbReference type="ChEBI" id="CHEBI:29108"/>
        <label>4</label>
    </ligand>
</feature>
<sequence length="786" mass="86544">MHEHRSTKVLIACTVLLGCFGLVTSTPVPPTAATPSSAELPSIVASSPTTELLEPDEATELQSTLPPATVQDYDAKKFLQNYGYMPIYNPAKGKWEFLDRSKTSWQDSRAVTAAPSGKSAETMDSGEKSSPKTASKNDSLAQEERVKFEQAIENFQRRYKLDVTGSIDEKTLRFMQQPRCGVPDYASKFDVKTDPKATTKGGAAETTGKLDMSVGGKGTASTAVNNDSGVIDTTLLSKSTGSVTGVGSTVSSPVAKGAIRTQATLKGGASKASEPISISDLLQQTLRPNPSVGEAVSEGPQRPGAPKTKEPISEVVTDSVTAVDEELATTTRPARAVTTLTTATTPHLSKSDLPRSKRSTGDVGNPAAKVRTKRLSYYDTNSSTSSTAITSSRISWKIDSNYYSRHFSADDLRSQLNQAFRRWAEVLPVTFVEMPLGDLLHVNIHISFLNSLNSGDFTFQFASGELARTTRTATNEAIHFNDDVQWTYNSHQGKNLIKVAVHEIGHVLGLFHSDIEQSIMYPVYIPFESTDSNFRVSIDNESLTRAQAIHGVCAGSFDTILDWVRWVGNRKKYNSLFFRGDALWVYENTNNRVKTGDPRTVHDMWASNVPTHLDATLQILSRSSSSDDLYFFKGNKYYQINSATRAVMANPDGTFGRSIAQGWPAKPGFPRIPDNIDTAYYDKRDGNVYFFKGNQVYAYDMQADGCCLDNYPMPISTAYPYRYNMTSGLPGDIDAAYYSIHSRKLFFFKGDVYWENETYNPGLSTVVNKVGPGQQWNQRWNNICDV</sequence>
<dbReference type="GO" id="GO:0006508">
    <property type="term" value="P:proteolysis"/>
    <property type="evidence" value="ECO:0007669"/>
    <property type="project" value="UniProtKB-KW"/>
</dbReference>
<dbReference type="RefSeq" id="XP_022080549.1">
    <property type="nucleotide sequence ID" value="XM_022224857.1"/>
</dbReference>
<dbReference type="AlphaFoldDB" id="A0A8B7XIC9"/>
<keyword evidence="4" id="KW-0378">Hydrolase</keyword>
<dbReference type="InterPro" id="IPR001818">
    <property type="entry name" value="Pept_M10_metallopeptidase"/>
</dbReference>
<evidence type="ECO:0000256" key="2">
    <source>
        <dbReference type="ARBA" id="ARBA00022670"/>
    </source>
</evidence>
<dbReference type="InterPro" id="IPR002477">
    <property type="entry name" value="Peptidoglycan-bd-like"/>
</dbReference>
<keyword evidence="11" id="KW-0732">Signal</keyword>
<dbReference type="InterPro" id="IPR006026">
    <property type="entry name" value="Peptidase_Metallo"/>
</dbReference>
<dbReference type="RefSeq" id="XP_022080553.1">
    <property type="nucleotide sequence ID" value="XM_022224861.1"/>
</dbReference>
<dbReference type="RefSeq" id="XP_022080554.1">
    <property type="nucleotide sequence ID" value="XM_022224862.1"/>
</dbReference>
<keyword evidence="3 8" id="KW-0479">Metal-binding</keyword>
<dbReference type="GO" id="GO:0031012">
    <property type="term" value="C:extracellular matrix"/>
    <property type="evidence" value="ECO:0007669"/>
    <property type="project" value="InterPro"/>
</dbReference>
<protein>
    <submittedName>
        <fullName evidence="14 15">Matrix metalloproteinase-21-like</fullName>
    </submittedName>
</protein>
<evidence type="ECO:0000256" key="5">
    <source>
        <dbReference type="ARBA" id="ARBA00022833"/>
    </source>
</evidence>
<feature type="repeat" description="Hemopexin" evidence="9">
    <location>
        <begin position="610"/>
        <end position="666"/>
    </location>
</feature>
<dbReference type="Pfam" id="PF00413">
    <property type="entry name" value="Peptidase_M10"/>
    <property type="match status" value="1"/>
</dbReference>
<evidence type="ECO:0000313" key="14">
    <source>
        <dbReference type="RefSeq" id="XP_022080549.1"/>
    </source>
</evidence>
<dbReference type="KEGG" id="aplc:110973773"/>
<dbReference type="SMART" id="SM00235">
    <property type="entry name" value="ZnMc"/>
    <property type="match status" value="1"/>
</dbReference>
<comment type="cofactor">
    <cofactor evidence="8">
        <name>Ca(2+)</name>
        <dbReference type="ChEBI" id="CHEBI:29108"/>
    </cofactor>
    <text evidence="8">Can bind about 5 Ca(2+) ions per subunit.</text>
</comment>
<dbReference type="PANTHER" id="PTHR10201:SF294">
    <property type="entry name" value="MATRIX METALLOPROTEINASE 16"/>
    <property type="match status" value="1"/>
</dbReference>
<feature type="region of interest" description="Disordered" evidence="10">
    <location>
        <begin position="339"/>
        <end position="366"/>
    </location>
</feature>
<dbReference type="SUPFAM" id="SSF50923">
    <property type="entry name" value="Hemopexin-like domain"/>
    <property type="match status" value="1"/>
</dbReference>
<feature type="binding site" evidence="8">
    <location>
        <position position="502"/>
    </location>
    <ligand>
        <name>Zn(2+)</name>
        <dbReference type="ChEBI" id="CHEBI:29105"/>
        <label>2</label>
        <note>catalytic</note>
    </ligand>
</feature>
<dbReference type="PROSITE" id="PS51257">
    <property type="entry name" value="PROKAR_LIPOPROTEIN"/>
    <property type="match status" value="1"/>
</dbReference>
<comment type="similarity">
    <text evidence="1">Belongs to the peptidase M10A family.</text>
</comment>
<feature type="binding site" evidence="8">
    <location>
        <position position="463"/>
    </location>
    <ligand>
        <name>Ca(2+)</name>
        <dbReference type="ChEBI" id="CHEBI:29108"/>
        <label>3</label>
    </ligand>
</feature>
<dbReference type="InterPro" id="IPR021190">
    <property type="entry name" value="Pept_M10A"/>
</dbReference>
<feature type="repeat" description="Hemopexin" evidence="9">
    <location>
        <begin position="554"/>
        <end position="608"/>
    </location>
</feature>
<feature type="binding site" evidence="8">
    <location>
        <position position="512"/>
    </location>
    <ligand>
        <name>Zn(2+)</name>
        <dbReference type="ChEBI" id="CHEBI:29105"/>
        <label>2</label>
        <note>catalytic</note>
    </ligand>
</feature>
<dbReference type="Gene3D" id="2.110.10.10">
    <property type="entry name" value="Hemopexin-like domain"/>
    <property type="match status" value="2"/>
</dbReference>
<keyword evidence="2" id="KW-0645">Protease</keyword>
<feature type="binding site" evidence="8">
    <location>
        <position position="614"/>
    </location>
    <ligand>
        <name>Ca(2+)</name>
        <dbReference type="ChEBI" id="CHEBI:29108"/>
        <label>4</label>
    </ligand>
</feature>
<feature type="binding site" evidence="8">
    <location>
        <position position="479"/>
    </location>
    <ligand>
        <name>Zn(2+)</name>
        <dbReference type="ChEBI" id="CHEBI:29105"/>
        <label>1</label>
    </ligand>
</feature>
<proteinExistence type="inferred from homology"/>
<feature type="region of interest" description="Disordered" evidence="10">
    <location>
        <begin position="106"/>
        <end position="142"/>
    </location>
</feature>
<feature type="region of interest" description="Disordered" evidence="10">
    <location>
        <begin position="289"/>
        <end position="314"/>
    </location>
</feature>
<dbReference type="OMA" id="HVNIHIS"/>
<evidence type="ECO:0000313" key="18">
    <source>
        <dbReference type="RefSeq" id="XP_022080554.1"/>
    </source>
</evidence>
<dbReference type="InterPro" id="IPR036366">
    <property type="entry name" value="PGBDSf"/>
</dbReference>
<dbReference type="GO" id="GO:0004222">
    <property type="term" value="F:metalloendopeptidase activity"/>
    <property type="evidence" value="ECO:0007669"/>
    <property type="project" value="InterPro"/>
</dbReference>
<dbReference type="RefSeq" id="XP_022080551.1">
    <property type="nucleotide sequence ID" value="XM_022224859.1"/>
</dbReference>
<feature type="signal peptide" evidence="11">
    <location>
        <begin position="1"/>
        <end position="25"/>
    </location>
</feature>
<dbReference type="InterPro" id="IPR036365">
    <property type="entry name" value="PGBD-like_sf"/>
</dbReference>
<feature type="binding site" evidence="8">
    <location>
        <position position="506"/>
    </location>
    <ligand>
        <name>Zn(2+)</name>
        <dbReference type="ChEBI" id="CHEBI:29105"/>
        <label>2</label>
        <note>catalytic</note>
    </ligand>
</feature>
<feature type="binding site" evidence="8">
    <location>
        <position position="482"/>
    </location>
    <ligand>
        <name>Ca(2+)</name>
        <dbReference type="ChEBI" id="CHEBI:29108"/>
        <label>1</label>
    </ligand>
</feature>
<dbReference type="GeneID" id="110973773"/>
<dbReference type="SUPFAM" id="SSF47090">
    <property type="entry name" value="PGBD-like"/>
    <property type="match status" value="1"/>
</dbReference>
<dbReference type="PROSITE" id="PS51642">
    <property type="entry name" value="HEMOPEXIN_2"/>
    <property type="match status" value="4"/>
</dbReference>
<name>A0A8B7XIC9_ACAPL</name>
<dbReference type="GO" id="GO:0008270">
    <property type="term" value="F:zinc ion binding"/>
    <property type="evidence" value="ECO:0007669"/>
    <property type="project" value="InterPro"/>
</dbReference>
<dbReference type="Gene3D" id="1.10.101.10">
    <property type="entry name" value="PGBD-like superfamily/PGBD"/>
    <property type="match status" value="1"/>
</dbReference>
<feature type="domain" description="Peptidase metallopeptidase" evidence="12">
    <location>
        <begin position="385"/>
        <end position="552"/>
    </location>
</feature>
<evidence type="ECO:0000256" key="10">
    <source>
        <dbReference type="SAM" id="MobiDB-lite"/>
    </source>
</evidence>
<comment type="cofactor">
    <cofactor evidence="8">
        <name>Zn(2+)</name>
        <dbReference type="ChEBI" id="CHEBI:29105"/>
    </cofactor>
    <text evidence="8">Binds 2 Zn(2+) ions per subunit.</text>
</comment>
<evidence type="ECO:0000313" key="16">
    <source>
        <dbReference type="RefSeq" id="XP_022080552.1"/>
    </source>
</evidence>
<evidence type="ECO:0000313" key="15">
    <source>
        <dbReference type="RefSeq" id="XP_022080551.1"/>
    </source>
</evidence>
<feature type="binding site" evidence="8">
    <location>
        <position position="562"/>
    </location>
    <ligand>
        <name>Ca(2+)</name>
        <dbReference type="ChEBI" id="CHEBI:29108"/>
        <label>4</label>
    </ligand>
</feature>
<dbReference type="SUPFAM" id="SSF55486">
    <property type="entry name" value="Metalloproteases ('zincins'), catalytic domain"/>
    <property type="match status" value="1"/>
</dbReference>
<dbReference type="InterPro" id="IPR018487">
    <property type="entry name" value="Hemopexin-like_repeat"/>
</dbReference>
<feature type="compositionally biased region" description="Polar residues" evidence="10">
    <location>
        <begin position="131"/>
        <end position="140"/>
    </location>
</feature>
<feature type="chain" id="PRO_5044665432" evidence="11">
    <location>
        <begin position="26"/>
        <end position="786"/>
    </location>
</feature>
<accession>A0A8B7XIC9</accession>
<dbReference type="Pfam" id="PF00045">
    <property type="entry name" value="Hemopexin"/>
    <property type="match status" value="1"/>
</dbReference>
<evidence type="ECO:0000256" key="3">
    <source>
        <dbReference type="ARBA" id="ARBA00022723"/>
    </source>
</evidence>
<organism evidence="13 17">
    <name type="scientific">Acanthaster planci</name>
    <name type="common">Crown-of-thorns starfish</name>
    <dbReference type="NCBI Taxonomy" id="133434"/>
    <lineage>
        <taxon>Eukaryota</taxon>
        <taxon>Metazoa</taxon>
        <taxon>Echinodermata</taxon>
        <taxon>Eleutherozoa</taxon>
        <taxon>Asterozoa</taxon>
        <taxon>Asteroidea</taxon>
        <taxon>Valvatacea</taxon>
        <taxon>Valvatida</taxon>
        <taxon>Acanthasteridae</taxon>
        <taxon>Acanthaster</taxon>
    </lineage>
</organism>
<evidence type="ECO:0000256" key="7">
    <source>
        <dbReference type="PIRSR" id="PIRSR621190-1"/>
    </source>
</evidence>
<dbReference type="SMART" id="SM00120">
    <property type="entry name" value="HX"/>
    <property type="match status" value="4"/>
</dbReference>
<feature type="active site" evidence="7">
    <location>
        <position position="503"/>
    </location>
</feature>
<keyword evidence="13" id="KW-1185">Reference proteome</keyword>
<dbReference type="InterPro" id="IPR024079">
    <property type="entry name" value="MetalloPept_cat_dom_sf"/>
</dbReference>
<dbReference type="OrthoDB" id="406838at2759"/>
<feature type="binding site" evidence="8">
    <location>
        <position position="520"/>
    </location>
    <ligand>
        <name>Zn(2+)</name>
        <dbReference type="ChEBI" id="CHEBI:29105"/>
        <label>2</label>
        <note>catalytic</note>
    </ligand>
</feature>
<evidence type="ECO:0000256" key="8">
    <source>
        <dbReference type="PIRSR" id="PIRSR621190-2"/>
    </source>
</evidence>
<dbReference type="PANTHER" id="PTHR10201">
    <property type="entry name" value="MATRIX METALLOPROTEINASE"/>
    <property type="match status" value="1"/>
</dbReference>
<evidence type="ECO:0000256" key="9">
    <source>
        <dbReference type="PROSITE-ProRule" id="PRU01011"/>
    </source>
</evidence>
<feature type="repeat" description="Hemopexin" evidence="9">
    <location>
        <begin position="673"/>
        <end position="722"/>
    </location>
</feature>
<evidence type="ECO:0000313" key="13">
    <source>
        <dbReference type="Proteomes" id="UP000694845"/>
    </source>
</evidence>
<evidence type="ECO:0000256" key="6">
    <source>
        <dbReference type="ARBA" id="ARBA00023049"/>
    </source>
</evidence>